<organism evidence="2 3">
    <name type="scientific">Tritrichomonas musculus</name>
    <dbReference type="NCBI Taxonomy" id="1915356"/>
    <lineage>
        <taxon>Eukaryota</taxon>
        <taxon>Metamonada</taxon>
        <taxon>Parabasalia</taxon>
        <taxon>Tritrichomonadida</taxon>
        <taxon>Tritrichomonadidae</taxon>
        <taxon>Tritrichomonas</taxon>
    </lineage>
</organism>
<gene>
    <name evidence="2" type="ORF">M9Y10_000427</name>
</gene>
<name>A0ABR2L590_9EUKA</name>
<dbReference type="InterPro" id="IPR011705">
    <property type="entry name" value="BACK"/>
</dbReference>
<dbReference type="Pfam" id="PF07707">
    <property type="entry name" value="BACK"/>
    <property type="match status" value="1"/>
</dbReference>
<sequence>MRNFSHLLKHLNFEENNLPAEELPFFLELIEILGIESIEYQNLYETAEITIDNVFTLLKLHEQHSEIYNNRFCTEIEFIASHFSELCKDHERDLEELSIDTLLMILMSDHLELESEDQLLRFVNNLYEHDVKYSILYETINFGNVTSEVIKEFTAIFDINTMRVPTWRRLAMRLEEETKSDGQCEMKRFKREALKETDIELSDDDESEEMIDQPRQVSNSRMLLRYFQILSLPLH</sequence>
<reference evidence="2 3" key="1">
    <citation type="submission" date="2024-04" db="EMBL/GenBank/DDBJ databases">
        <title>Tritrichomonas musculus Genome.</title>
        <authorList>
            <person name="Alves-Ferreira E."/>
            <person name="Grigg M."/>
            <person name="Lorenzi H."/>
            <person name="Galac M."/>
        </authorList>
    </citation>
    <scope>NUCLEOTIDE SEQUENCE [LARGE SCALE GENOMIC DNA]</scope>
    <source>
        <strain evidence="2 3">EAF2021</strain>
    </source>
</reference>
<dbReference type="Gene3D" id="1.25.40.420">
    <property type="match status" value="1"/>
</dbReference>
<dbReference type="EMBL" id="JAPFFF010000001">
    <property type="protein sequence ID" value="KAK8898156.1"/>
    <property type="molecule type" value="Genomic_DNA"/>
</dbReference>
<feature type="domain" description="BACK" evidence="1">
    <location>
        <begin position="77"/>
        <end position="133"/>
    </location>
</feature>
<keyword evidence="3" id="KW-1185">Reference proteome</keyword>
<evidence type="ECO:0000259" key="1">
    <source>
        <dbReference type="Pfam" id="PF07707"/>
    </source>
</evidence>
<evidence type="ECO:0000313" key="3">
    <source>
        <dbReference type="Proteomes" id="UP001470230"/>
    </source>
</evidence>
<evidence type="ECO:0000313" key="2">
    <source>
        <dbReference type="EMBL" id="KAK8898156.1"/>
    </source>
</evidence>
<protein>
    <recommendedName>
        <fullName evidence="1">BACK domain-containing protein</fullName>
    </recommendedName>
</protein>
<dbReference type="Proteomes" id="UP001470230">
    <property type="component" value="Unassembled WGS sequence"/>
</dbReference>
<comment type="caution">
    <text evidence="2">The sequence shown here is derived from an EMBL/GenBank/DDBJ whole genome shotgun (WGS) entry which is preliminary data.</text>
</comment>
<proteinExistence type="predicted"/>
<accession>A0ABR2L590</accession>